<keyword evidence="3" id="KW-0472">Membrane</keyword>
<evidence type="ECO:0000313" key="6">
    <source>
        <dbReference type="Proteomes" id="UP000230066"/>
    </source>
</evidence>
<evidence type="ECO:0000256" key="1">
    <source>
        <dbReference type="PROSITE-ProRule" id="PRU00290"/>
    </source>
</evidence>
<keyword evidence="3" id="KW-0812">Transmembrane</keyword>
<dbReference type="SUPFAM" id="SSF58038">
    <property type="entry name" value="SNARE fusion complex"/>
    <property type="match status" value="1"/>
</dbReference>
<gene>
    <name evidence="5" type="ORF">D915_008677</name>
</gene>
<feature type="compositionally biased region" description="Low complexity" evidence="2">
    <location>
        <begin position="169"/>
        <end position="182"/>
    </location>
</feature>
<name>A0A4E0RG65_FASHE</name>
<dbReference type="GO" id="GO:0016020">
    <property type="term" value="C:membrane"/>
    <property type="evidence" value="ECO:0007669"/>
    <property type="project" value="InterPro"/>
</dbReference>
<keyword evidence="3" id="KW-1133">Transmembrane helix</keyword>
<feature type="transmembrane region" description="Helical" evidence="3">
    <location>
        <begin position="76"/>
        <end position="96"/>
    </location>
</feature>
<keyword evidence="1" id="KW-0175">Coiled coil</keyword>
<dbReference type="PROSITE" id="PS50892">
    <property type="entry name" value="V_SNARE"/>
    <property type="match status" value="1"/>
</dbReference>
<feature type="region of interest" description="Disordered" evidence="2">
    <location>
        <begin position="118"/>
        <end position="211"/>
    </location>
</feature>
<evidence type="ECO:0000259" key="4">
    <source>
        <dbReference type="PROSITE" id="PS50892"/>
    </source>
</evidence>
<dbReference type="PRINTS" id="PR00219">
    <property type="entry name" value="SYNAPTOBREVN"/>
</dbReference>
<dbReference type="EMBL" id="JXXN02004316">
    <property type="protein sequence ID" value="THD20688.1"/>
    <property type="molecule type" value="Genomic_DNA"/>
</dbReference>
<dbReference type="Pfam" id="PF00957">
    <property type="entry name" value="Synaptobrevin"/>
    <property type="match status" value="1"/>
</dbReference>
<dbReference type="PROSITE" id="PS00417">
    <property type="entry name" value="SYNAPTOBREVIN"/>
    <property type="match status" value="1"/>
</dbReference>
<dbReference type="AlphaFoldDB" id="A0A4E0RG65"/>
<feature type="compositionally biased region" description="Basic and acidic residues" evidence="2">
    <location>
        <begin position="145"/>
        <end position="159"/>
    </location>
</feature>
<comment type="caution">
    <text evidence="5">The sequence shown here is derived from an EMBL/GenBank/DDBJ whole genome shotgun (WGS) entry which is preliminary data.</text>
</comment>
<dbReference type="InterPro" id="IPR042855">
    <property type="entry name" value="V_SNARE_CC"/>
</dbReference>
<dbReference type="GO" id="GO:0016192">
    <property type="term" value="P:vesicle-mediated transport"/>
    <property type="evidence" value="ECO:0007669"/>
    <property type="project" value="InterPro"/>
</dbReference>
<keyword evidence="6" id="KW-1185">Reference proteome</keyword>
<accession>A0A4E0RG65</accession>
<dbReference type="CDD" id="cd15870">
    <property type="entry name" value="R-SNARE_VAMP2"/>
    <property type="match status" value="1"/>
</dbReference>
<feature type="domain" description="V-SNARE coiled-coil homology" evidence="4">
    <location>
        <begin position="12"/>
        <end position="72"/>
    </location>
</feature>
<dbReference type="PANTHER" id="PTHR45701">
    <property type="entry name" value="SYNAPTOBREVIN FAMILY MEMBER"/>
    <property type="match status" value="1"/>
</dbReference>
<evidence type="ECO:0000256" key="3">
    <source>
        <dbReference type="SAM" id="Phobius"/>
    </source>
</evidence>
<reference evidence="5" key="1">
    <citation type="submission" date="2019-03" db="EMBL/GenBank/DDBJ databases">
        <title>Improved annotation for the trematode Fasciola hepatica.</title>
        <authorList>
            <person name="Choi Y.-J."/>
            <person name="Martin J."/>
            <person name="Mitreva M."/>
        </authorList>
    </citation>
    <scope>NUCLEOTIDE SEQUENCE [LARGE SCALE GENOMIC DNA]</scope>
</reference>
<protein>
    <recommendedName>
        <fullName evidence="4">V-SNARE coiled-coil homology domain-containing protein</fullName>
    </recommendedName>
</protein>
<dbReference type="Proteomes" id="UP000230066">
    <property type="component" value="Unassembled WGS sequence"/>
</dbReference>
<proteinExistence type="predicted"/>
<dbReference type="Gene3D" id="1.20.5.110">
    <property type="match status" value="1"/>
</dbReference>
<sequence>MSEKAPIVPNKRLQQTQAQVNEVVDIMRVNVDKVLERDKNLSELDGRADALQAGASQFEASAGKLKRKFWWKNCKMLMVLGALITILIIVIIVWIVSDQEQQHSDESDHRSLNGTHLIVGHEQPGGLRGKEAVPNWPEPRFTDQNTDHGKSELGKHKSGESTPSVRTNTQIQSQPTTQQQSEQHSDSVPSGTETEHRPAPNGLNGAVKKFV</sequence>
<organism evidence="5 6">
    <name type="scientific">Fasciola hepatica</name>
    <name type="common">Liver fluke</name>
    <dbReference type="NCBI Taxonomy" id="6192"/>
    <lineage>
        <taxon>Eukaryota</taxon>
        <taxon>Metazoa</taxon>
        <taxon>Spiralia</taxon>
        <taxon>Lophotrochozoa</taxon>
        <taxon>Platyhelminthes</taxon>
        <taxon>Trematoda</taxon>
        <taxon>Digenea</taxon>
        <taxon>Plagiorchiida</taxon>
        <taxon>Echinostomata</taxon>
        <taxon>Echinostomatoidea</taxon>
        <taxon>Fasciolidae</taxon>
        <taxon>Fasciola</taxon>
    </lineage>
</organism>
<dbReference type="InterPro" id="IPR016444">
    <property type="entry name" value="Synaptobrevin/VAMP"/>
</dbReference>
<evidence type="ECO:0000313" key="5">
    <source>
        <dbReference type="EMBL" id="THD20688.1"/>
    </source>
</evidence>
<dbReference type="InterPro" id="IPR001388">
    <property type="entry name" value="Synaptobrevin-like"/>
</dbReference>
<evidence type="ECO:0000256" key="2">
    <source>
        <dbReference type="SAM" id="MobiDB-lite"/>
    </source>
</evidence>